<keyword evidence="6" id="KW-1185">Reference proteome</keyword>
<evidence type="ECO:0000313" key="5">
    <source>
        <dbReference type="EMBL" id="RWZ82028.1"/>
    </source>
</evidence>
<name>A0A4Q0AKC5_9BACT</name>
<dbReference type="Proteomes" id="UP000289269">
    <property type="component" value="Unassembled WGS sequence"/>
</dbReference>
<protein>
    <recommendedName>
        <fullName evidence="3">30S ribosomal protein S16</fullName>
    </recommendedName>
</protein>
<feature type="region of interest" description="Disordered" evidence="4">
    <location>
        <begin position="82"/>
        <end position="132"/>
    </location>
</feature>
<keyword evidence="2" id="KW-0687">Ribonucleoprotein</keyword>
<dbReference type="AlphaFoldDB" id="A0A4Q0AKC5"/>
<dbReference type="InterPro" id="IPR000307">
    <property type="entry name" value="Ribosomal_bS16"/>
</dbReference>
<dbReference type="GO" id="GO:0006412">
    <property type="term" value="P:translation"/>
    <property type="evidence" value="ECO:0007669"/>
    <property type="project" value="InterPro"/>
</dbReference>
<dbReference type="GO" id="GO:0003735">
    <property type="term" value="F:structural constituent of ribosome"/>
    <property type="evidence" value="ECO:0007669"/>
    <property type="project" value="InterPro"/>
</dbReference>
<feature type="compositionally biased region" description="Basic residues" evidence="4">
    <location>
        <begin position="91"/>
        <end position="102"/>
    </location>
</feature>
<organism evidence="5 6">
    <name type="scientific">Candidatus Chaera renei</name>
    <dbReference type="NCBI Taxonomy" id="2506947"/>
    <lineage>
        <taxon>Bacteria</taxon>
        <taxon>Candidatus Saccharimonadota</taxon>
        <taxon>Candidatus Saccharimonadia</taxon>
        <taxon>Candidatus Saccharimonadales</taxon>
        <taxon>Candidatus Saccharimonadaceae</taxon>
        <taxon>Candidatus Chaera</taxon>
    </lineage>
</organism>
<reference evidence="5" key="1">
    <citation type="submission" date="2019-01" db="EMBL/GenBank/DDBJ databases">
        <title>Genomic signatures and co-occurrence patterns of the ultra-small Saccharimodia (Patescibacteria phylum) suggest a symbiotic lifestyle.</title>
        <authorList>
            <person name="Lemos L."/>
            <person name="Medeiros J."/>
            <person name="Andreote F."/>
            <person name="Fernandes G."/>
            <person name="Varani A."/>
            <person name="Oliveira G."/>
            <person name="Pylro V."/>
        </authorList>
    </citation>
    <scope>NUCLEOTIDE SEQUENCE [LARGE SCALE GENOMIC DNA]</scope>
    <source>
        <strain evidence="5">AMD01</strain>
    </source>
</reference>
<dbReference type="GO" id="GO:0015935">
    <property type="term" value="C:small ribosomal subunit"/>
    <property type="evidence" value="ECO:0007669"/>
    <property type="project" value="TreeGrafter"/>
</dbReference>
<dbReference type="InterPro" id="IPR023803">
    <property type="entry name" value="Ribosomal_bS16_dom_sf"/>
</dbReference>
<evidence type="ECO:0000256" key="4">
    <source>
        <dbReference type="SAM" id="MobiDB-lite"/>
    </source>
</evidence>
<evidence type="ECO:0000256" key="1">
    <source>
        <dbReference type="ARBA" id="ARBA00022980"/>
    </source>
</evidence>
<sequence>MLAIRLQRLGRKGLPAYRLAVQEARRHPSSGRIVAYVGSFDPHSKAVSLDKEKIEFFLSNGAQPSPKVARLLGQQKIKLPTWVKSTAGKKSSVRHPEKLRKNRPAEPAAAKAAPETAEQPSDGDQAASQTES</sequence>
<dbReference type="Gene3D" id="3.30.1320.10">
    <property type="match status" value="1"/>
</dbReference>
<dbReference type="SUPFAM" id="SSF54565">
    <property type="entry name" value="Ribosomal protein S16"/>
    <property type="match status" value="1"/>
</dbReference>
<gene>
    <name evidence="5" type="primary">rpsP</name>
    <name evidence="5" type="ORF">EOT04_00115</name>
</gene>
<dbReference type="PANTHER" id="PTHR12919:SF20">
    <property type="entry name" value="SMALL RIBOSOMAL SUBUNIT PROTEIN BS16M"/>
    <property type="match status" value="1"/>
</dbReference>
<feature type="compositionally biased region" description="Low complexity" evidence="4">
    <location>
        <begin position="105"/>
        <end position="118"/>
    </location>
</feature>
<dbReference type="NCBIfam" id="TIGR00002">
    <property type="entry name" value="S16"/>
    <property type="match status" value="1"/>
</dbReference>
<dbReference type="PANTHER" id="PTHR12919">
    <property type="entry name" value="30S RIBOSOMAL PROTEIN S16"/>
    <property type="match status" value="1"/>
</dbReference>
<proteinExistence type="predicted"/>
<dbReference type="GO" id="GO:0005737">
    <property type="term" value="C:cytoplasm"/>
    <property type="evidence" value="ECO:0007669"/>
    <property type="project" value="UniProtKB-ARBA"/>
</dbReference>
<evidence type="ECO:0000256" key="2">
    <source>
        <dbReference type="ARBA" id="ARBA00023274"/>
    </source>
</evidence>
<evidence type="ECO:0000256" key="3">
    <source>
        <dbReference type="ARBA" id="ARBA00035310"/>
    </source>
</evidence>
<evidence type="ECO:0000313" key="6">
    <source>
        <dbReference type="Proteomes" id="UP000289269"/>
    </source>
</evidence>
<accession>A0A4Q0AKC5</accession>
<comment type="caution">
    <text evidence="5">The sequence shown here is derived from an EMBL/GenBank/DDBJ whole genome shotgun (WGS) entry which is preliminary data.</text>
</comment>
<dbReference type="EMBL" id="SCKW01000001">
    <property type="protein sequence ID" value="RWZ82028.1"/>
    <property type="molecule type" value="Genomic_DNA"/>
</dbReference>
<keyword evidence="1 5" id="KW-0689">Ribosomal protein</keyword>
<dbReference type="Pfam" id="PF00886">
    <property type="entry name" value="Ribosomal_S16"/>
    <property type="match status" value="1"/>
</dbReference>